<dbReference type="Gene3D" id="3.40.50.2300">
    <property type="match status" value="2"/>
</dbReference>
<dbReference type="GeneID" id="98300654"/>
<dbReference type="InterPro" id="IPR000843">
    <property type="entry name" value="HTH_LacI"/>
</dbReference>
<evidence type="ECO:0000313" key="6">
    <source>
        <dbReference type="EMBL" id="KFI81058.1"/>
    </source>
</evidence>
<keyword evidence="1" id="KW-0678">Repressor</keyword>
<dbReference type="Proteomes" id="UP000029050">
    <property type="component" value="Unassembled WGS sequence"/>
</dbReference>
<dbReference type="CDD" id="cd01392">
    <property type="entry name" value="HTH_LacI"/>
    <property type="match status" value="1"/>
</dbReference>
<dbReference type="PANTHER" id="PTHR30146:SF148">
    <property type="entry name" value="HTH-TYPE TRANSCRIPTIONAL REPRESSOR PURR-RELATED"/>
    <property type="match status" value="1"/>
</dbReference>
<evidence type="ECO:0000256" key="2">
    <source>
        <dbReference type="ARBA" id="ARBA00023015"/>
    </source>
</evidence>
<dbReference type="PROSITE" id="PS00356">
    <property type="entry name" value="HTH_LACI_1"/>
    <property type="match status" value="1"/>
</dbReference>
<evidence type="ECO:0000256" key="3">
    <source>
        <dbReference type="ARBA" id="ARBA00023125"/>
    </source>
</evidence>
<name>A0A087CCQ8_9BIFI</name>
<dbReference type="EMBL" id="JGZI01000010">
    <property type="protein sequence ID" value="KFI81058.1"/>
    <property type="molecule type" value="Genomic_DNA"/>
</dbReference>
<dbReference type="Pfam" id="PF13377">
    <property type="entry name" value="Peripla_BP_3"/>
    <property type="match status" value="1"/>
</dbReference>
<protein>
    <submittedName>
        <fullName evidence="6">LacI family transcriptional regulator</fullName>
    </submittedName>
</protein>
<dbReference type="AlphaFoldDB" id="A0A087CCQ8"/>
<dbReference type="InterPro" id="IPR010982">
    <property type="entry name" value="Lambda_DNA-bd_dom_sf"/>
</dbReference>
<dbReference type="OrthoDB" id="37081at2"/>
<keyword evidence="7" id="KW-1185">Reference proteome</keyword>
<evidence type="ECO:0000256" key="1">
    <source>
        <dbReference type="ARBA" id="ARBA00022491"/>
    </source>
</evidence>
<evidence type="ECO:0000259" key="5">
    <source>
        <dbReference type="PROSITE" id="PS50932"/>
    </source>
</evidence>
<feature type="domain" description="HTH lacI-type" evidence="5">
    <location>
        <begin position="4"/>
        <end position="58"/>
    </location>
</feature>
<accession>A0A087CCQ8</accession>
<dbReference type="Pfam" id="PF00356">
    <property type="entry name" value="LacI"/>
    <property type="match status" value="1"/>
</dbReference>
<dbReference type="GO" id="GO:0000976">
    <property type="term" value="F:transcription cis-regulatory region binding"/>
    <property type="evidence" value="ECO:0007669"/>
    <property type="project" value="TreeGrafter"/>
</dbReference>
<evidence type="ECO:0000313" key="7">
    <source>
        <dbReference type="Proteomes" id="UP000029050"/>
    </source>
</evidence>
<reference evidence="6 7" key="1">
    <citation type="submission" date="2014-03" db="EMBL/GenBank/DDBJ databases">
        <title>Genomics of Bifidobacteria.</title>
        <authorList>
            <person name="Ventura M."/>
            <person name="Milani C."/>
            <person name="Lugli G.A."/>
        </authorList>
    </citation>
    <scope>NUCLEOTIDE SEQUENCE [LARGE SCALE GENOMIC DNA]</scope>
    <source>
        <strain evidence="6 7">LMG 21775</strain>
    </source>
</reference>
<dbReference type="GO" id="GO:0003700">
    <property type="term" value="F:DNA-binding transcription factor activity"/>
    <property type="evidence" value="ECO:0007669"/>
    <property type="project" value="TreeGrafter"/>
</dbReference>
<organism evidence="6 7">
    <name type="scientific">Bifidobacterium psychraerophilum</name>
    <dbReference type="NCBI Taxonomy" id="218140"/>
    <lineage>
        <taxon>Bacteria</taxon>
        <taxon>Bacillati</taxon>
        <taxon>Actinomycetota</taxon>
        <taxon>Actinomycetes</taxon>
        <taxon>Bifidobacteriales</taxon>
        <taxon>Bifidobacteriaceae</taxon>
        <taxon>Bifidobacterium</taxon>
    </lineage>
</organism>
<dbReference type="PROSITE" id="PS50932">
    <property type="entry name" value="HTH_LACI_2"/>
    <property type="match status" value="1"/>
</dbReference>
<sequence length="343" mass="36683">MSYVTIKEVAQEAEVSVPAVSQVLNNTGRISDATRQRVLDAIAKLNYIPNSAARSMRSSLTKTIGLLVPDIRNSYFASLISAVTEELSKNGYVCLIGSSGESVKGQDTFLRSLLSQRIDGTIIVPQGTISPGLKRFLETDLPVVFLDRSISGIGQDSHIPLIDSDPLPGIEKAIQSARALGHSSIGFVHGPIAESPSLKERQDVFASVAAELLGDDGAVIAEPTDALSAITGLLDRGVRTFIFGYSPDALVAIGYFRDHGLVIGKDVSMISFDDIPLFELATPAISVISQQVITMGVRGARTLLGLMRAKNSSHPGPNRAENLRIPTELIARESMVDFSADPR</sequence>
<dbReference type="InterPro" id="IPR028082">
    <property type="entry name" value="Peripla_BP_I"/>
</dbReference>
<keyword evidence="3" id="KW-0238">DNA-binding</keyword>
<dbReference type="STRING" id="218140.BPSY_1464"/>
<dbReference type="Gene3D" id="1.10.260.40">
    <property type="entry name" value="lambda repressor-like DNA-binding domains"/>
    <property type="match status" value="1"/>
</dbReference>
<dbReference type="PANTHER" id="PTHR30146">
    <property type="entry name" value="LACI-RELATED TRANSCRIPTIONAL REPRESSOR"/>
    <property type="match status" value="1"/>
</dbReference>
<gene>
    <name evidence="6" type="ORF">BPSY_1464</name>
</gene>
<dbReference type="eggNOG" id="COG1609">
    <property type="taxonomic scope" value="Bacteria"/>
</dbReference>
<dbReference type="RefSeq" id="WP_033497552.1">
    <property type="nucleotide sequence ID" value="NZ_JGZI01000010.1"/>
</dbReference>
<keyword evidence="2" id="KW-0805">Transcription regulation</keyword>
<proteinExistence type="predicted"/>
<comment type="caution">
    <text evidence="6">The sequence shown here is derived from an EMBL/GenBank/DDBJ whole genome shotgun (WGS) entry which is preliminary data.</text>
</comment>
<dbReference type="SUPFAM" id="SSF53822">
    <property type="entry name" value="Periplasmic binding protein-like I"/>
    <property type="match status" value="1"/>
</dbReference>
<dbReference type="SUPFAM" id="SSF47413">
    <property type="entry name" value="lambda repressor-like DNA-binding domains"/>
    <property type="match status" value="1"/>
</dbReference>
<dbReference type="InterPro" id="IPR046335">
    <property type="entry name" value="LacI/GalR-like_sensor"/>
</dbReference>
<keyword evidence="4" id="KW-0804">Transcription</keyword>
<evidence type="ECO:0000256" key="4">
    <source>
        <dbReference type="ARBA" id="ARBA00023163"/>
    </source>
</evidence>
<dbReference type="SMART" id="SM00354">
    <property type="entry name" value="HTH_LACI"/>
    <property type="match status" value="1"/>
</dbReference>